<dbReference type="AlphaFoldDB" id="A0AAV2VVE8"/>
<sequence>MSYIRHKIYSIKLKLTYIFHADEVESAIFYGKNTYFIFRDVNQIRLKPKIAIGSRRVKKCNEKL</sequence>
<dbReference type="EMBL" id="CAOF01000149">
    <property type="protein sequence ID" value="CCO48597.1"/>
    <property type="molecule type" value="Genomic_DNA"/>
</dbReference>
<name>A0AAV2VVE8_9VIBR</name>
<reference evidence="1 2" key="1">
    <citation type="journal article" date="2013" name="ISME J.">
        <title>Comparative genomics of pathogenic lineages of Vibrio nigripulchritudo identifies virulence-associated traits.</title>
        <authorList>
            <person name="Goudenege D."/>
            <person name="Labreuche Y."/>
            <person name="Krin E."/>
            <person name="Ansquer D."/>
            <person name="Mangenot S."/>
            <person name="Calteau A."/>
            <person name="Medigue C."/>
            <person name="Mazel D."/>
            <person name="Polz M.F."/>
            <person name="Le Roux F."/>
        </authorList>
    </citation>
    <scope>NUCLEOTIDE SEQUENCE [LARGE SCALE GENOMIC DNA]</scope>
    <source>
        <strain evidence="1 2">SOn1</strain>
    </source>
</reference>
<evidence type="ECO:0000313" key="1">
    <source>
        <dbReference type="EMBL" id="CCO48597.1"/>
    </source>
</evidence>
<accession>A0AAV2VVE8</accession>
<dbReference type="Proteomes" id="UP000018211">
    <property type="component" value="Unassembled WGS sequence"/>
</dbReference>
<gene>
    <name evidence="1" type="ORF">VIBNISOn1_560134</name>
</gene>
<organism evidence="1 2">
    <name type="scientific">Vibrio nigripulchritudo SOn1</name>
    <dbReference type="NCBI Taxonomy" id="1238450"/>
    <lineage>
        <taxon>Bacteria</taxon>
        <taxon>Pseudomonadati</taxon>
        <taxon>Pseudomonadota</taxon>
        <taxon>Gammaproteobacteria</taxon>
        <taxon>Vibrionales</taxon>
        <taxon>Vibrionaceae</taxon>
        <taxon>Vibrio</taxon>
    </lineage>
</organism>
<evidence type="ECO:0000313" key="2">
    <source>
        <dbReference type="Proteomes" id="UP000018211"/>
    </source>
</evidence>
<proteinExistence type="predicted"/>
<comment type="caution">
    <text evidence="1">The sequence shown here is derived from an EMBL/GenBank/DDBJ whole genome shotgun (WGS) entry which is preliminary data.</text>
</comment>
<protein>
    <submittedName>
        <fullName evidence="1">Uncharacterized protein</fullName>
    </submittedName>
</protein>